<dbReference type="AlphaFoldDB" id="A0A8H5FKB2"/>
<dbReference type="Gene3D" id="1.25.40.10">
    <property type="entry name" value="Tetratricopeptide repeat domain"/>
    <property type="match status" value="1"/>
</dbReference>
<reference evidence="1 2" key="1">
    <citation type="journal article" date="2020" name="ISME J.">
        <title>Uncovering the hidden diversity of litter-decomposition mechanisms in mushroom-forming fungi.</title>
        <authorList>
            <person name="Floudas D."/>
            <person name="Bentzer J."/>
            <person name="Ahren D."/>
            <person name="Johansson T."/>
            <person name="Persson P."/>
            <person name="Tunlid A."/>
        </authorList>
    </citation>
    <scope>NUCLEOTIDE SEQUENCE [LARGE SCALE GENOMIC DNA]</scope>
    <source>
        <strain evidence="1 2">CBS 175.51</strain>
    </source>
</reference>
<accession>A0A8H5FKB2</accession>
<dbReference type="Proteomes" id="UP000541558">
    <property type="component" value="Unassembled WGS sequence"/>
</dbReference>
<gene>
    <name evidence="1" type="ORF">D9611_011460</name>
</gene>
<comment type="caution">
    <text evidence="1">The sequence shown here is derived from an EMBL/GenBank/DDBJ whole genome shotgun (WGS) entry which is preliminary data.</text>
</comment>
<dbReference type="EMBL" id="JAACJK010000007">
    <property type="protein sequence ID" value="KAF5339538.1"/>
    <property type="molecule type" value="Genomic_DNA"/>
</dbReference>
<name>A0A8H5FKB2_9AGAR</name>
<evidence type="ECO:0000313" key="2">
    <source>
        <dbReference type="Proteomes" id="UP000541558"/>
    </source>
</evidence>
<keyword evidence="2" id="KW-1185">Reference proteome</keyword>
<proteinExistence type="predicted"/>
<dbReference type="SUPFAM" id="SSF48452">
    <property type="entry name" value="TPR-like"/>
    <property type="match status" value="1"/>
</dbReference>
<protein>
    <submittedName>
        <fullName evidence="1">Uncharacterized protein</fullName>
    </submittedName>
</protein>
<organism evidence="1 2">
    <name type="scientific">Ephemerocybe angulata</name>
    <dbReference type="NCBI Taxonomy" id="980116"/>
    <lineage>
        <taxon>Eukaryota</taxon>
        <taxon>Fungi</taxon>
        <taxon>Dikarya</taxon>
        <taxon>Basidiomycota</taxon>
        <taxon>Agaricomycotina</taxon>
        <taxon>Agaricomycetes</taxon>
        <taxon>Agaricomycetidae</taxon>
        <taxon>Agaricales</taxon>
        <taxon>Agaricineae</taxon>
        <taxon>Psathyrellaceae</taxon>
        <taxon>Ephemerocybe</taxon>
    </lineage>
</organism>
<sequence>MGNCLGCWRDAEQTAESLHILGADSWTQYNAPENKGSADRPGYLASTFYYYTEALRLVGRGDPLYATILIDLTSALQLNEEGSSRPEVEALFESLADAQILPFDHGQLHIITANLGGYYERLWETSLDEMHFERCVANYNNAALHAITGEDRMNILLAVAELHIRRKEKSHYEKALEVFSSALSAHPQTVTERYKIAEGMYEIHKILYDGGRDKAHLESAIAQCGSALDLPLPQERPLRLLFDYVRCVWVLFDKHEITPISSGFRMKAIYHGREALQLLSKTPGHSDIKFELVIALANILSFPGADLRPSDFEEALHLYERAEVIKPMDGNQLGKMGDVVWQHCRRTNNFDGLEAAIGLFRRAYDLVAEPVRAIIAFKIATIYLEKAKSDPDLELAREYYSMAEKDALTEDDKLRFAKLGDDALRLKDLAGVRWPGQRKRPIGRKATMLE</sequence>
<evidence type="ECO:0000313" key="1">
    <source>
        <dbReference type="EMBL" id="KAF5339538.1"/>
    </source>
</evidence>
<dbReference type="InterPro" id="IPR011990">
    <property type="entry name" value="TPR-like_helical_dom_sf"/>
</dbReference>